<organism evidence="2 3">
    <name type="scientific">Leersia perrieri</name>
    <dbReference type="NCBI Taxonomy" id="77586"/>
    <lineage>
        <taxon>Eukaryota</taxon>
        <taxon>Viridiplantae</taxon>
        <taxon>Streptophyta</taxon>
        <taxon>Embryophyta</taxon>
        <taxon>Tracheophyta</taxon>
        <taxon>Spermatophyta</taxon>
        <taxon>Magnoliopsida</taxon>
        <taxon>Liliopsida</taxon>
        <taxon>Poales</taxon>
        <taxon>Poaceae</taxon>
        <taxon>BOP clade</taxon>
        <taxon>Oryzoideae</taxon>
        <taxon>Oryzeae</taxon>
        <taxon>Oryzinae</taxon>
        <taxon>Leersia</taxon>
    </lineage>
</organism>
<sequence>MIHQTHRKKFLGSPIPPSFSSTTTQYRPGLTDRRLLQERRLVADMRVAAASGYESAPIPYMTGALAAQ</sequence>
<reference evidence="2 3" key="1">
    <citation type="submission" date="2012-08" db="EMBL/GenBank/DDBJ databases">
        <title>Oryza genome evolution.</title>
        <authorList>
            <person name="Wing R.A."/>
        </authorList>
    </citation>
    <scope>NUCLEOTIDE SEQUENCE</scope>
</reference>
<dbReference type="AlphaFoldDB" id="A0A0D9V0C6"/>
<dbReference type="Proteomes" id="UP000032180">
    <property type="component" value="Chromosome 1"/>
</dbReference>
<feature type="region of interest" description="Disordered" evidence="1">
    <location>
        <begin position="1"/>
        <end position="29"/>
    </location>
</feature>
<reference evidence="2" key="3">
    <citation type="submission" date="2015-04" db="UniProtKB">
        <authorList>
            <consortium name="EnsemblPlants"/>
        </authorList>
    </citation>
    <scope>IDENTIFICATION</scope>
</reference>
<dbReference type="HOGENOM" id="CLU_2797582_0_0_1"/>
<keyword evidence="3" id="KW-1185">Reference proteome</keyword>
<reference evidence="3" key="2">
    <citation type="submission" date="2013-12" db="EMBL/GenBank/DDBJ databases">
        <authorList>
            <person name="Yu Y."/>
            <person name="Lee S."/>
            <person name="de Baynast K."/>
            <person name="Wissotski M."/>
            <person name="Liu L."/>
            <person name="Talag J."/>
            <person name="Goicoechea J."/>
            <person name="Angelova A."/>
            <person name="Jetty R."/>
            <person name="Kudrna D."/>
            <person name="Golser W."/>
            <person name="Rivera L."/>
            <person name="Zhang J."/>
            <person name="Wing R."/>
        </authorList>
    </citation>
    <scope>NUCLEOTIDE SEQUENCE</scope>
</reference>
<evidence type="ECO:0000256" key="1">
    <source>
        <dbReference type="SAM" id="MobiDB-lite"/>
    </source>
</evidence>
<evidence type="ECO:0000313" key="3">
    <source>
        <dbReference type="Proteomes" id="UP000032180"/>
    </source>
</evidence>
<feature type="compositionally biased region" description="Basic residues" evidence="1">
    <location>
        <begin position="1"/>
        <end position="10"/>
    </location>
</feature>
<dbReference type="Gramene" id="LPERR01G12470.1">
    <property type="protein sequence ID" value="LPERR01G12470.1"/>
    <property type="gene ID" value="LPERR01G12470"/>
</dbReference>
<name>A0A0D9V0C6_9ORYZ</name>
<accession>A0A0D9V0C6</accession>
<evidence type="ECO:0000313" key="2">
    <source>
        <dbReference type="EnsemblPlants" id="LPERR01G12470.1"/>
    </source>
</evidence>
<protein>
    <submittedName>
        <fullName evidence="2">Uncharacterized protein</fullName>
    </submittedName>
</protein>
<dbReference type="EnsemblPlants" id="LPERR01G12470.1">
    <property type="protein sequence ID" value="LPERR01G12470.1"/>
    <property type="gene ID" value="LPERR01G12470"/>
</dbReference>
<proteinExistence type="predicted"/>